<dbReference type="EMBL" id="FPAS01000005">
    <property type="protein sequence ID" value="SFT83707.1"/>
    <property type="molecule type" value="Genomic_DNA"/>
</dbReference>
<dbReference type="Proteomes" id="UP000236454">
    <property type="component" value="Unassembled WGS sequence"/>
</dbReference>
<proteinExistence type="predicted"/>
<dbReference type="RefSeq" id="WP_090251067.1">
    <property type="nucleotide sequence ID" value="NZ_FPAS01000005.1"/>
</dbReference>
<keyword evidence="3" id="KW-1185">Reference proteome</keyword>
<dbReference type="Pfam" id="PF05751">
    <property type="entry name" value="FixH"/>
    <property type="match status" value="1"/>
</dbReference>
<gene>
    <name evidence="2" type="ORF">SAMN05216474_2587</name>
</gene>
<dbReference type="OrthoDB" id="1493774at2"/>
<keyword evidence="1" id="KW-1133">Transmembrane helix</keyword>
<feature type="transmembrane region" description="Helical" evidence="1">
    <location>
        <begin position="6"/>
        <end position="25"/>
    </location>
</feature>
<accession>A0A1I7B961</accession>
<organism evidence="2 3">
    <name type="scientific">Lishizhenia tianjinensis</name>
    <dbReference type="NCBI Taxonomy" id="477690"/>
    <lineage>
        <taxon>Bacteria</taxon>
        <taxon>Pseudomonadati</taxon>
        <taxon>Bacteroidota</taxon>
        <taxon>Flavobacteriia</taxon>
        <taxon>Flavobacteriales</taxon>
        <taxon>Crocinitomicaceae</taxon>
        <taxon>Lishizhenia</taxon>
    </lineage>
</organism>
<dbReference type="STRING" id="477690.SAMN05216474_2587"/>
<dbReference type="InterPro" id="IPR008620">
    <property type="entry name" value="FixH"/>
</dbReference>
<sequence>MKFTWGWGIALFLMGFMAYILSMVFQAQKVQTDLYAEDYYAQEVNFQQTLNAKARAVVYKDSIRVEQNETGIKISFPQALAGKENTKVNLYRANNAQLDLNFKAPQNNFIWIASEDLIKGNYQLKVQWEAENEEYLVEKNIYY</sequence>
<reference evidence="2" key="1">
    <citation type="submission" date="2016-10" db="EMBL/GenBank/DDBJ databases">
        <authorList>
            <person name="de Groot N.N."/>
        </authorList>
    </citation>
    <scope>NUCLEOTIDE SEQUENCE [LARGE SCALE GENOMIC DNA]</scope>
    <source>
        <strain evidence="2">CGMCC 1.7005</strain>
    </source>
</reference>
<evidence type="ECO:0000313" key="3">
    <source>
        <dbReference type="Proteomes" id="UP000236454"/>
    </source>
</evidence>
<keyword evidence="1" id="KW-0812">Transmembrane</keyword>
<keyword evidence="1" id="KW-0472">Membrane</keyword>
<protein>
    <submittedName>
        <fullName evidence="2">FixH protein</fullName>
    </submittedName>
</protein>
<dbReference type="AlphaFoldDB" id="A0A1I7B961"/>
<evidence type="ECO:0000256" key="1">
    <source>
        <dbReference type="SAM" id="Phobius"/>
    </source>
</evidence>
<evidence type="ECO:0000313" key="2">
    <source>
        <dbReference type="EMBL" id="SFT83707.1"/>
    </source>
</evidence>
<name>A0A1I7B961_9FLAO</name>